<feature type="region of interest" description="Disordered" evidence="1">
    <location>
        <begin position="539"/>
        <end position="563"/>
    </location>
</feature>
<dbReference type="EMBL" id="BAABUJ010000019">
    <property type="protein sequence ID" value="GAA5801482.1"/>
    <property type="molecule type" value="Genomic_DNA"/>
</dbReference>
<evidence type="ECO:0008006" key="5">
    <source>
        <dbReference type="Google" id="ProtNLM"/>
    </source>
</evidence>
<organism evidence="3 4">
    <name type="scientific">Helicostylum pulchrum</name>
    <dbReference type="NCBI Taxonomy" id="562976"/>
    <lineage>
        <taxon>Eukaryota</taxon>
        <taxon>Fungi</taxon>
        <taxon>Fungi incertae sedis</taxon>
        <taxon>Mucoromycota</taxon>
        <taxon>Mucoromycotina</taxon>
        <taxon>Mucoromycetes</taxon>
        <taxon>Mucorales</taxon>
        <taxon>Mucorineae</taxon>
        <taxon>Mucoraceae</taxon>
        <taxon>Helicostylum</taxon>
    </lineage>
</organism>
<accession>A0ABP9Y3C0</accession>
<feature type="transmembrane region" description="Helical" evidence="2">
    <location>
        <begin position="52"/>
        <end position="85"/>
    </location>
</feature>
<keyword evidence="2" id="KW-1133">Transmembrane helix</keyword>
<dbReference type="Proteomes" id="UP001476247">
    <property type="component" value="Unassembled WGS sequence"/>
</dbReference>
<protein>
    <recommendedName>
        <fullName evidence="5">Transmembrane protein</fullName>
    </recommendedName>
</protein>
<feature type="compositionally biased region" description="Acidic residues" evidence="1">
    <location>
        <begin position="539"/>
        <end position="552"/>
    </location>
</feature>
<evidence type="ECO:0000313" key="3">
    <source>
        <dbReference type="EMBL" id="GAA5801482.1"/>
    </source>
</evidence>
<evidence type="ECO:0000256" key="2">
    <source>
        <dbReference type="SAM" id="Phobius"/>
    </source>
</evidence>
<keyword evidence="2" id="KW-0812">Transmembrane</keyword>
<reference evidence="3 4" key="1">
    <citation type="submission" date="2024-04" db="EMBL/GenBank/DDBJ databases">
        <title>genome sequences of Mucor flavus KT1a and Helicostylum pulchrum KT1b strains isolation_sourced from the surface of a dry-aged beef.</title>
        <authorList>
            <person name="Toyotome T."/>
            <person name="Hosono M."/>
            <person name="Torimaru M."/>
            <person name="Fukuda K."/>
            <person name="Mikami N."/>
        </authorList>
    </citation>
    <scope>NUCLEOTIDE SEQUENCE [LARGE SCALE GENOMIC DNA]</scope>
    <source>
        <strain evidence="3 4">KT1b</strain>
    </source>
</reference>
<evidence type="ECO:0000313" key="4">
    <source>
        <dbReference type="Proteomes" id="UP001476247"/>
    </source>
</evidence>
<proteinExistence type="predicted"/>
<feature type="compositionally biased region" description="Basic and acidic residues" evidence="1">
    <location>
        <begin position="553"/>
        <end position="563"/>
    </location>
</feature>
<sequence>MPTSKLTLQQQQQLLHAACLAVLNSPDTVYPVIFTPFERFVSKATKVANNLVYFLLALVIIWFSLFISLNSFILLVVALGLVNIYSSPGNAIRNTARWYWYECADNHEGVRGSNQVPSININMDNSCYCSTLGVEDDAGLLSKSDIDGYCYCSSLEGEDAGSHNSDANDHCCCSTLGEKDDAGDIGRDTYCYCSSLDGEDAGSIAKGAGDIVVGVDNVTHVPRDADLGDVHGANDINLVVGVKIGSADTNLLVLSAGISGDIKPALLETKFLSPPNEMEYDTLPVFDPFVELENECGGNDTSFSYFKNTSRVQDSVRRSRLRVRHFVRSRPGVSCCASLRPLRSSGDSSFRCSSSLVGYIGVDSFDESDKMADFCEPMDIDSFEEMSDRGDEQELAVGNFGSFSFGYVPTLKEGSFEPVVTGAGSPVISIPCSPSFGVLSPPSCGVILPPSTGVFLREPVPSDCVPTMGTKFEATVSEERGLTPLLLPDPVVPEVDIFAELEDFPNLAQAMATTTTTAATTTTATTAKEGSKKSFLDALFDDAEEEEEEEEMELQKENKRNKK</sequence>
<keyword evidence="4" id="KW-1185">Reference proteome</keyword>
<name>A0ABP9Y3C0_9FUNG</name>
<comment type="caution">
    <text evidence="3">The sequence shown here is derived from an EMBL/GenBank/DDBJ whole genome shotgun (WGS) entry which is preliminary data.</text>
</comment>
<keyword evidence="2" id="KW-0472">Membrane</keyword>
<gene>
    <name evidence="3" type="ORF">HPULCUR_006930</name>
</gene>
<evidence type="ECO:0000256" key="1">
    <source>
        <dbReference type="SAM" id="MobiDB-lite"/>
    </source>
</evidence>